<name>A0AA82N7Z4_SCHMA</name>
<evidence type="ECO:0000256" key="2">
    <source>
        <dbReference type="ARBA" id="ARBA00023136"/>
    </source>
</evidence>
<evidence type="ECO:0000313" key="6">
    <source>
        <dbReference type="Proteomes" id="UP000008854"/>
    </source>
</evidence>
<evidence type="ECO:0000256" key="1">
    <source>
        <dbReference type="ARBA" id="ARBA00004370"/>
    </source>
</evidence>
<keyword evidence="6" id="KW-1185">Reference proteome</keyword>
<evidence type="ECO:0000313" key="7">
    <source>
        <dbReference type="WBParaSite" id="Smp_349680.1"/>
    </source>
</evidence>
<evidence type="ECO:0000256" key="4">
    <source>
        <dbReference type="SAM" id="Phobius"/>
    </source>
</evidence>
<keyword evidence="2 4" id="KW-0472">Membrane</keyword>
<keyword evidence="4" id="KW-0812">Transmembrane</keyword>
<dbReference type="AlphaFoldDB" id="A0AA82N7Z4"/>
<dbReference type="GO" id="GO:0016020">
    <property type="term" value="C:membrane"/>
    <property type="evidence" value="ECO:0007669"/>
    <property type="project" value="UniProtKB-SubCell"/>
</dbReference>
<feature type="signal peptide" evidence="5">
    <location>
        <begin position="1"/>
        <end position="26"/>
    </location>
</feature>
<keyword evidence="3" id="KW-0325">Glycoprotein</keyword>
<reference evidence="6" key="1">
    <citation type="journal article" date="2012" name="PLoS Negl. Trop. Dis.">
        <title>A systematically improved high quality genome and transcriptome of the human blood fluke Schistosoma mansoni.</title>
        <authorList>
            <person name="Protasio A.V."/>
            <person name="Tsai I.J."/>
            <person name="Babbage A."/>
            <person name="Nichol S."/>
            <person name="Hunt M."/>
            <person name="Aslett M.A."/>
            <person name="De Silva N."/>
            <person name="Velarde G.S."/>
            <person name="Anderson T.J."/>
            <person name="Clark R.C."/>
            <person name="Davidson C."/>
            <person name="Dillon G.P."/>
            <person name="Holroyd N.E."/>
            <person name="LoVerde P.T."/>
            <person name="Lloyd C."/>
            <person name="McQuillan J."/>
            <person name="Oliveira G."/>
            <person name="Otto T.D."/>
            <person name="Parker-Manuel S.J."/>
            <person name="Quail M.A."/>
            <person name="Wilson R.A."/>
            <person name="Zerlotini A."/>
            <person name="Dunne D.W."/>
            <person name="Berriman M."/>
        </authorList>
    </citation>
    <scope>NUCLEOTIDE SEQUENCE [LARGE SCALE GENOMIC DNA]</scope>
    <source>
        <strain evidence="6">Puerto Rican</strain>
    </source>
</reference>
<dbReference type="InterPro" id="IPR002165">
    <property type="entry name" value="Plexin_repeat"/>
</dbReference>
<dbReference type="Proteomes" id="UP000008854">
    <property type="component" value="Unassembled WGS sequence"/>
</dbReference>
<comment type="subcellular location">
    <subcellularLocation>
        <location evidence="1">Membrane</location>
    </subcellularLocation>
</comment>
<evidence type="ECO:0008006" key="8">
    <source>
        <dbReference type="Google" id="ProtNLM"/>
    </source>
</evidence>
<dbReference type="WBParaSite" id="Smp_349680.1">
    <property type="protein sequence ID" value="Smp_349680.1"/>
    <property type="gene ID" value="Smp_349680"/>
</dbReference>
<evidence type="ECO:0000256" key="3">
    <source>
        <dbReference type="ARBA" id="ARBA00023180"/>
    </source>
</evidence>
<keyword evidence="4" id="KW-1133">Transmembrane helix</keyword>
<keyword evidence="5" id="KW-0732">Signal</keyword>
<feature type="chain" id="PRO_5041639746" description="Egg protein CP391S-like protein" evidence="5">
    <location>
        <begin position="27"/>
        <end position="388"/>
    </location>
</feature>
<feature type="transmembrane region" description="Helical" evidence="4">
    <location>
        <begin position="285"/>
        <end position="310"/>
    </location>
</feature>
<organism evidence="6 7">
    <name type="scientific">Schistosoma mansoni</name>
    <name type="common">Blood fluke</name>
    <dbReference type="NCBI Taxonomy" id="6183"/>
    <lineage>
        <taxon>Eukaryota</taxon>
        <taxon>Metazoa</taxon>
        <taxon>Spiralia</taxon>
        <taxon>Lophotrochozoa</taxon>
        <taxon>Platyhelminthes</taxon>
        <taxon>Trematoda</taxon>
        <taxon>Digenea</taxon>
        <taxon>Strigeidida</taxon>
        <taxon>Schistosomatoidea</taxon>
        <taxon>Schistosomatidae</taxon>
        <taxon>Schistosoma</taxon>
    </lineage>
</organism>
<protein>
    <recommendedName>
        <fullName evidence="8">Egg protein CP391S-like protein</fullName>
    </recommendedName>
</protein>
<evidence type="ECO:0000256" key="5">
    <source>
        <dbReference type="SAM" id="SignalP"/>
    </source>
</evidence>
<sequence length="388" mass="45770">MRYIALSDLWISVYLIFTLFSKFSYCQDICQQPVWEKYEKVISENNSYKYSHYYKYSQRIRLNQPYPVISDSFKTVNDNQDVIPKFMFQYYGRNVSKLKIGTLGSIEIFGEKKLGNINHNIPAFFDMTYEILDNNQLIAIKWNLRIFVNELKSKVTSVIHPSGKISFYYESITTEMEDNKRYSLIRGVFQCVRRDKDVVIEPQIIVPEKWIKSDTLVEFVPIEITCSEYNSIDECLNSKTFNMECIWCEKTNMCINSHELIVKDCHIENMTSEIIVYSKPNGTLYYLQIVLPIVILFWVVCTGCVIWIWLSRRKKNRVIHTTTDVKCAWCEETDKYIQSNDKNSPEVNVIDHRIEDVDHLNTQTLSYHNQTSLESTEVEIEDVMDTNE</sequence>
<accession>A0AA82N7Z4</accession>
<reference evidence="7" key="2">
    <citation type="submission" date="2023-11" db="UniProtKB">
        <authorList>
            <consortium name="WormBaseParasite"/>
        </authorList>
    </citation>
    <scope>IDENTIFICATION</scope>
    <source>
        <strain evidence="7">Puerto Rican</strain>
    </source>
</reference>
<dbReference type="Pfam" id="PF01437">
    <property type="entry name" value="PSI"/>
    <property type="match status" value="1"/>
</dbReference>
<proteinExistence type="predicted"/>